<keyword evidence="3" id="KW-0378">Hydrolase</keyword>
<gene>
    <name evidence="3" type="ORF">GLAREA_11574</name>
</gene>
<comment type="similarity">
    <text evidence="1">Belongs to the isochorismatase family.</text>
</comment>
<dbReference type="OMA" id="HVCVFQT"/>
<feature type="domain" description="Isochorismatase-like" evidence="2">
    <location>
        <begin position="4"/>
        <end position="134"/>
    </location>
</feature>
<dbReference type="eggNOG" id="KOG4044">
    <property type="taxonomic scope" value="Eukaryota"/>
</dbReference>
<dbReference type="KEGG" id="glz:GLAREA_11574"/>
<dbReference type="Gene3D" id="3.40.50.850">
    <property type="entry name" value="Isochorismatase-like"/>
    <property type="match status" value="1"/>
</dbReference>
<dbReference type="PANTHER" id="PTHR14119:SF3">
    <property type="entry name" value="ISOCHORISMATASE DOMAIN-CONTAINING PROTEIN 2"/>
    <property type="match status" value="1"/>
</dbReference>
<dbReference type="HOGENOM" id="CLU_066901_0_0_1"/>
<dbReference type="InterPro" id="IPR000868">
    <property type="entry name" value="Isochorismatase-like_dom"/>
</dbReference>
<dbReference type="EMBL" id="KE145372">
    <property type="protein sequence ID" value="EPE24993.1"/>
    <property type="molecule type" value="Genomic_DNA"/>
</dbReference>
<keyword evidence="4" id="KW-1185">Reference proteome</keyword>
<organism evidence="3 4">
    <name type="scientific">Glarea lozoyensis (strain ATCC 20868 / MF5171)</name>
    <dbReference type="NCBI Taxonomy" id="1116229"/>
    <lineage>
        <taxon>Eukaryota</taxon>
        <taxon>Fungi</taxon>
        <taxon>Dikarya</taxon>
        <taxon>Ascomycota</taxon>
        <taxon>Pezizomycotina</taxon>
        <taxon>Leotiomycetes</taxon>
        <taxon>Helotiales</taxon>
        <taxon>Helotiaceae</taxon>
        <taxon>Glarea</taxon>
    </lineage>
</organism>
<dbReference type="GO" id="GO:0016787">
    <property type="term" value="F:hydrolase activity"/>
    <property type="evidence" value="ECO:0007669"/>
    <property type="project" value="UniProtKB-KW"/>
</dbReference>
<dbReference type="InterPro" id="IPR036380">
    <property type="entry name" value="Isochorismatase-like_sf"/>
</dbReference>
<dbReference type="PANTHER" id="PTHR14119">
    <property type="entry name" value="HYDROLASE"/>
    <property type="match status" value="1"/>
</dbReference>
<dbReference type="SUPFAM" id="SSF52499">
    <property type="entry name" value="Isochorismatase-like hydrolases"/>
    <property type="match status" value="1"/>
</dbReference>
<dbReference type="InterPro" id="IPR050993">
    <property type="entry name" value="Isochorismatase_domain"/>
</dbReference>
<name>S3DEA3_GLAL2</name>
<evidence type="ECO:0000313" key="3">
    <source>
        <dbReference type="EMBL" id="EPE24993.1"/>
    </source>
</evidence>
<evidence type="ECO:0000259" key="2">
    <source>
        <dbReference type="Pfam" id="PF00857"/>
    </source>
</evidence>
<dbReference type="STRING" id="1116229.S3DEA3"/>
<evidence type="ECO:0000313" key="4">
    <source>
        <dbReference type="Proteomes" id="UP000016922"/>
    </source>
</evidence>
<dbReference type="AlphaFoldDB" id="S3DEA3"/>
<sequence>MYGSQFITTSQKMLKAASILSIPVFVTTQNAARLGPTCNELTPLLEKSVEHVDKKAFSMWVPSISRHFSSETPSEVVIVGIESHICVTQTAIDLIKAGHKVYVLRDGVGSCNKEEVPIAMDRLRALGVTVTSSESWIFECMGDAGIGEFKEMSALIKEFSGKTKEVMGTLCKI</sequence>
<dbReference type="RefSeq" id="XP_008087908.1">
    <property type="nucleotide sequence ID" value="XM_008089717.1"/>
</dbReference>
<dbReference type="OrthoDB" id="269496at2759"/>
<dbReference type="Pfam" id="PF00857">
    <property type="entry name" value="Isochorismatase"/>
    <property type="match status" value="1"/>
</dbReference>
<proteinExistence type="inferred from homology"/>
<dbReference type="Proteomes" id="UP000016922">
    <property type="component" value="Unassembled WGS sequence"/>
</dbReference>
<protein>
    <submittedName>
        <fullName evidence="3">Isochorismatase-like hydrolase</fullName>
    </submittedName>
</protein>
<accession>S3DEA3</accession>
<evidence type="ECO:0000256" key="1">
    <source>
        <dbReference type="ARBA" id="ARBA00006336"/>
    </source>
</evidence>
<dbReference type="GeneID" id="19470615"/>
<reference evidence="3 4" key="1">
    <citation type="journal article" date="2013" name="BMC Genomics">
        <title>Genomics-driven discovery of the pneumocandin biosynthetic gene cluster in the fungus Glarea lozoyensis.</title>
        <authorList>
            <person name="Chen L."/>
            <person name="Yue Q."/>
            <person name="Zhang X."/>
            <person name="Xiang M."/>
            <person name="Wang C."/>
            <person name="Li S."/>
            <person name="Che Y."/>
            <person name="Ortiz-Lopez F.J."/>
            <person name="Bills G.F."/>
            <person name="Liu X."/>
            <person name="An Z."/>
        </authorList>
    </citation>
    <scope>NUCLEOTIDE SEQUENCE [LARGE SCALE GENOMIC DNA]</scope>
    <source>
        <strain evidence="4">ATCC 20868 / MF5171</strain>
    </source>
</reference>